<proteinExistence type="predicted"/>
<organism evidence="2 3">
    <name type="scientific">Verminephrobacter aporrectodeae subsp. tuberculatae</name>
    <dbReference type="NCBI Taxonomy" id="1110392"/>
    <lineage>
        <taxon>Bacteria</taxon>
        <taxon>Pseudomonadati</taxon>
        <taxon>Pseudomonadota</taxon>
        <taxon>Betaproteobacteria</taxon>
        <taxon>Burkholderiales</taxon>
        <taxon>Comamonadaceae</taxon>
        <taxon>Verminephrobacter</taxon>
    </lineage>
</organism>
<protein>
    <submittedName>
        <fullName evidence="2">Uncharacterized protein</fullName>
    </submittedName>
</protein>
<name>A0ABT3KY69_9BURK</name>
<evidence type="ECO:0000256" key="1">
    <source>
        <dbReference type="SAM" id="Phobius"/>
    </source>
</evidence>
<keyword evidence="1" id="KW-0472">Membrane</keyword>
<gene>
    <name evidence="2" type="ORF">D5039_19585</name>
</gene>
<comment type="caution">
    <text evidence="2">The sequence shown here is derived from an EMBL/GenBank/DDBJ whole genome shotgun (WGS) entry which is preliminary data.</text>
</comment>
<feature type="transmembrane region" description="Helical" evidence="1">
    <location>
        <begin position="20"/>
        <end position="39"/>
    </location>
</feature>
<evidence type="ECO:0000313" key="3">
    <source>
        <dbReference type="Proteomes" id="UP001208935"/>
    </source>
</evidence>
<reference evidence="3" key="1">
    <citation type="submission" date="2023-07" db="EMBL/GenBank/DDBJ databases">
        <title>Verminephrobacter genomes.</title>
        <authorList>
            <person name="Lund M.B."/>
        </authorList>
    </citation>
    <scope>NUCLEOTIDE SEQUENCE [LARGE SCALE GENOMIC DNA]</scope>
    <source>
        <strain evidence="3">AtM5-05</strain>
    </source>
</reference>
<keyword evidence="1" id="KW-0812">Transmembrane</keyword>
<dbReference type="RefSeq" id="WP_265283199.1">
    <property type="nucleotide sequence ID" value="NZ_QZCW01000004.1"/>
</dbReference>
<keyword evidence="1" id="KW-1133">Transmembrane helix</keyword>
<evidence type="ECO:0000313" key="2">
    <source>
        <dbReference type="EMBL" id="MCW5323260.1"/>
    </source>
</evidence>
<dbReference type="GeneID" id="77320710"/>
<dbReference type="EMBL" id="QZCW01000004">
    <property type="protein sequence ID" value="MCW5323260.1"/>
    <property type="molecule type" value="Genomic_DNA"/>
</dbReference>
<dbReference type="Proteomes" id="UP001208935">
    <property type="component" value="Unassembled WGS sequence"/>
</dbReference>
<accession>A0ABT3KY69</accession>
<keyword evidence="3" id="KW-1185">Reference proteome</keyword>
<sequence length="131" mass="13954">MHGHRLPHHDPLRPAARRAALARIALLWLLLSLVAMPTLGHLHRVVHADAPHRVHADHADTHGLLERLLGNHDSPLDCLSFDQLALGDGPLHSGVPVALPTLAAAQAPVATAAERPAAQRVVPFQARAPPA</sequence>